<dbReference type="Proteomes" id="UP000585665">
    <property type="component" value="Unassembled WGS sequence"/>
</dbReference>
<dbReference type="PANTHER" id="PTHR12815:SF42">
    <property type="entry name" value="BACTERIAL SURFACE ANTIGEN (D15) DOMAIN-CONTAINING PROTEIN"/>
    <property type="match status" value="1"/>
</dbReference>
<evidence type="ECO:0000313" key="7">
    <source>
        <dbReference type="EMBL" id="NVN41194.1"/>
    </source>
</evidence>
<gene>
    <name evidence="7" type="ORF">HUK82_11570</name>
</gene>
<feature type="compositionally biased region" description="Low complexity" evidence="4">
    <location>
        <begin position="129"/>
        <end position="146"/>
    </location>
</feature>
<dbReference type="Pfam" id="PF01103">
    <property type="entry name" value="Omp85"/>
    <property type="match status" value="1"/>
</dbReference>
<feature type="domain" description="Bacterial surface antigen (D15)" evidence="5">
    <location>
        <begin position="383"/>
        <end position="691"/>
    </location>
</feature>
<dbReference type="GO" id="GO:0019867">
    <property type="term" value="C:outer membrane"/>
    <property type="evidence" value="ECO:0007669"/>
    <property type="project" value="InterPro"/>
</dbReference>
<keyword evidence="8" id="KW-1185">Reference proteome</keyword>
<proteinExistence type="predicted"/>
<evidence type="ECO:0000256" key="4">
    <source>
        <dbReference type="SAM" id="MobiDB-lite"/>
    </source>
</evidence>
<dbReference type="Gene3D" id="3.10.20.310">
    <property type="entry name" value="membrane protein fhac"/>
    <property type="match status" value="1"/>
</dbReference>
<dbReference type="PANTHER" id="PTHR12815">
    <property type="entry name" value="SORTING AND ASSEMBLY MACHINERY SAMM50 PROTEIN FAMILY MEMBER"/>
    <property type="match status" value="1"/>
</dbReference>
<organism evidence="7 8">
    <name type="scientific">Ameyamaea chiangmaiensis</name>
    <dbReference type="NCBI Taxonomy" id="442969"/>
    <lineage>
        <taxon>Bacteria</taxon>
        <taxon>Pseudomonadati</taxon>
        <taxon>Pseudomonadota</taxon>
        <taxon>Alphaproteobacteria</taxon>
        <taxon>Acetobacterales</taxon>
        <taxon>Acetobacteraceae</taxon>
        <taxon>Ameyamaea</taxon>
    </lineage>
</organism>
<protein>
    <submittedName>
        <fullName evidence="7">BamA/TamA family outer membrane protein</fullName>
    </submittedName>
</protein>
<evidence type="ECO:0000256" key="3">
    <source>
        <dbReference type="ARBA" id="ARBA00023136"/>
    </source>
</evidence>
<evidence type="ECO:0000256" key="2">
    <source>
        <dbReference type="ARBA" id="ARBA00022452"/>
    </source>
</evidence>
<dbReference type="InterPro" id="IPR010827">
    <property type="entry name" value="BamA/TamA_POTRA"/>
</dbReference>
<dbReference type="InterPro" id="IPR000184">
    <property type="entry name" value="Bac_surfAg_D15"/>
</dbReference>
<keyword evidence="3" id="KW-0472">Membrane</keyword>
<reference evidence="7 8" key="1">
    <citation type="submission" date="2020-06" db="EMBL/GenBank/DDBJ databases">
        <title>Description of novel acetic acid bacteria.</title>
        <authorList>
            <person name="Sombolestani A."/>
        </authorList>
    </citation>
    <scope>NUCLEOTIDE SEQUENCE [LARGE SCALE GENOMIC DNA]</scope>
    <source>
        <strain evidence="7 8">LMG 27010</strain>
    </source>
</reference>
<dbReference type="EMBL" id="JABXXR010000099">
    <property type="protein sequence ID" value="NVN41194.1"/>
    <property type="molecule type" value="Genomic_DNA"/>
</dbReference>
<dbReference type="Gene3D" id="2.40.160.50">
    <property type="entry name" value="membrane protein fhac: a member of the omp85/tpsb transporter family"/>
    <property type="match status" value="1"/>
</dbReference>
<dbReference type="AlphaFoldDB" id="A0A850PAV2"/>
<evidence type="ECO:0000259" key="6">
    <source>
        <dbReference type="Pfam" id="PF07244"/>
    </source>
</evidence>
<dbReference type="InterPro" id="IPR039910">
    <property type="entry name" value="D15-like"/>
</dbReference>
<sequence>MNECTSPVVPDRGRHRSKVLCLAASGALTALLPGVVRGAETLPYTTTITPSGQSAVDGAQTASSTLVSLQKTRAIGPYALAGRIRGDYDRLRSAAESFGFYDATVVITVAAAQNQTRAKAGAQSKADSTAKTPPAATVAQAQALQPGEHRGDDPALAEWLSGLPQGTKLDIRVKTVTGPVFHLGQITLDAPATVSAATPATQTPTPVATAPVALAPAEAEAFALKPGMPAVASDVLAAQGRLLNTMQEEGHALASVSAPVAYLRPQTRTLDLVFHVHHGPRVNIGAISLDGLERTHPGFIRRRLTVAPGQLYQPSKIEAARQDLASVGVFSQVGVHDSQALAADGTMPLDFTFKEGKRRSVGAEAGFSTDLGGRAGVTWTYRNVFGNAERLRLTALVTGLGGSAQQGLGYDVYADLMKPNFIARRETFSARIEGMRQLFYSYRQTALLARAGLTRPIGRMWNVNYGLAGEQERIDQFGISHDYTIVMAPLAATLDTTGTPTPIDPATHGVRVSLGATPSVSLGQGTSFYAILQATASTYLDLANFGWTAKGRSVVAVRGIVASVQGASTYAIPPDQRLYAGGSATVRGFRYQGVGPQYGNTKYAIGGTSLDAGSVEFRQRILKSFGAAAFADAGQVGTGSRPGQGTLRVGVGGGVRYYTPIGPVRLDVAVPMNRPPRGDKWELYIGLGETF</sequence>
<keyword evidence="2" id="KW-0812">Transmembrane</keyword>
<evidence type="ECO:0000259" key="5">
    <source>
        <dbReference type="Pfam" id="PF01103"/>
    </source>
</evidence>
<accession>A0A850PAV2</accession>
<feature type="domain" description="POTRA" evidence="6">
    <location>
        <begin position="283"/>
        <end position="356"/>
    </location>
</feature>
<feature type="region of interest" description="Disordered" evidence="4">
    <location>
        <begin position="120"/>
        <end position="154"/>
    </location>
</feature>
<keyword evidence="2" id="KW-1134">Transmembrane beta strand</keyword>
<dbReference type="Pfam" id="PF07244">
    <property type="entry name" value="POTRA"/>
    <property type="match status" value="1"/>
</dbReference>
<comment type="subcellular location">
    <subcellularLocation>
        <location evidence="1">Membrane</location>
    </subcellularLocation>
</comment>
<evidence type="ECO:0000313" key="8">
    <source>
        <dbReference type="Proteomes" id="UP000585665"/>
    </source>
</evidence>
<evidence type="ECO:0000256" key="1">
    <source>
        <dbReference type="ARBA" id="ARBA00004370"/>
    </source>
</evidence>
<name>A0A850PAV2_9PROT</name>
<comment type="caution">
    <text evidence="7">The sequence shown here is derived from an EMBL/GenBank/DDBJ whole genome shotgun (WGS) entry which is preliminary data.</text>
</comment>